<dbReference type="PANTHER" id="PTHR43005:SF1">
    <property type="entry name" value="SPERMIDINE_PUTRESCINE TRANSPORT SYSTEM PERMEASE PROTEIN"/>
    <property type="match status" value="1"/>
</dbReference>
<dbReference type="Gene3D" id="1.10.3720.10">
    <property type="entry name" value="MetI-like"/>
    <property type="match status" value="1"/>
</dbReference>
<feature type="transmembrane region" description="Helical" evidence="7">
    <location>
        <begin position="12"/>
        <end position="34"/>
    </location>
</feature>
<dbReference type="AlphaFoldDB" id="A0A1G8SCR9"/>
<evidence type="ECO:0000259" key="8">
    <source>
        <dbReference type="PROSITE" id="PS50928"/>
    </source>
</evidence>
<comment type="similarity">
    <text evidence="7">Belongs to the binding-protein-dependent transport system permease family.</text>
</comment>
<sequence>MLPMWKEIRTQWKGYVFVLPAVIFMLVLIGYPLIYNIVLSFQNVDLSNLATDDKQFVGFENYRTIMVEGVFGISVVNTLIYTVASVLFQVIIGFLLASFFSMKFKLAGFLRGLMMISWLIPLTVTALLFKFMMGSKEGIFNQMLLNANLISEPIGWLSSPDVALWSVIIANIWVGIPFNMLLLSTGLSSLPKDVYESASLDGANWWQKLIHITLPLLKPVLLVVLMLGFIYTFKVFDVVYVMTGGGPINSTEVLSTLAFRYSFSDFEFSLGAAVANVLFAILFIISLIYLRMIKKDEGV</sequence>
<feature type="transmembrane region" description="Helical" evidence="7">
    <location>
        <begin position="162"/>
        <end position="183"/>
    </location>
</feature>
<keyword evidence="10" id="KW-1185">Reference proteome</keyword>
<gene>
    <name evidence="9" type="ORF">SAMN04490247_1382</name>
</gene>
<keyword evidence="6 7" id="KW-0472">Membrane</keyword>
<evidence type="ECO:0000256" key="3">
    <source>
        <dbReference type="ARBA" id="ARBA00022475"/>
    </source>
</evidence>
<evidence type="ECO:0000313" key="9">
    <source>
        <dbReference type="EMBL" id="SDJ26953.1"/>
    </source>
</evidence>
<dbReference type="Pfam" id="PF00528">
    <property type="entry name" value="BPD_transp_1"/>
    <property type="match status" value="1"/>
</dbReference>
<dbReference type="InterPro" id="IPR035906">
    <property type="entry name" value="MetI-like_sf"/>
</dbReference>
<keyword evidence="3" id="KW-1003">Cell membrane</keyword>
<feature type="transmembrane region" description="Helical" evidence="7">
    <location>
        <begin position="216"/>
        <end position="233"/>
    </location>
</feature>
<protein>
    <submittedName>
        <fullName evidence="9">Carbohydrate ABC transporter membrane protein 1, CUT1 family</fullName>
    </submittedName>
</protein>
<dbReference type="Proteomes" id="UP000199225">
    <property type="component" value="Unassembled WGS sequence"/>
</dbReference>
<evidence type="ECO:0000256" key="1">
    <source>
        <dbReference type="ARBA" id="ARBA00004651"/>
    </source>
</evidence>
<dbReference type="STRING" id="86666.SAMN04490247_1382"/>
<dbReference type="EMBL" id="FNEV01000003">
    <property type="protein sequence ID" value="SDJ26953.1"/>
    <property type="molecule type" value="Genomic_DNA"/>
</dbReference>
<keyword evidence="5 7" id="KW-1133">Transmembrane helix</keyword>
<keyword evidence="2 7" id="KW-0813">Transport</keyword>
<accession>A0A1G8SCR9</accession>
<feature type="transmembrane region" description="Helical" evidence="7">
    <location>
        <begin position="268"/>
        <end position="290"/>
    </location>
</feature>
<reference evidence="10" key="1">
    <citation type="submission" date="2016-10" db="EMBL/GenBank/DDBJ databases">
        <authorList>
            <person name="Varghese N."/>
            <person name="Submissions S."/>
        </authorList>
    </citation>
    <scope>NUCLEOTIDE SEQUENCE [LARGE SCALE GENOMIC DNA]</scope>
    <source>
        <strain evidence="10">DSM 4771</strain>
    </source>
</reference>
<evidence type="ECO:0000313" key="10">
    <source>
        <dbReference type="Proteomes" id="UP000199225"/>
    </source>
</evidence>
<evidence type="ECO:0000256" key="2">
    <source>
        <dbReference type="ARBA" id="ARBA00022448"/>
    </source>
</evidence>
<evidence type="ECO:0000256" key="6">
    <source>
        <dbReference type="ARBA" id="ARBA00023136"/>
    </source>
</evidence>
<comment type="subcellular location">
    <subcellularLocation>
        <location evidence="1 7">Cell membrane</location>
        <topology evidence="1 7">Multi-pass membrane protein</topology>
    </subcellularLocation>
</comment>
<evidence type="ECO:0000256" key="4">
    <source>
        <dbReference type="ARBA" id="ARBA00022692"/>
    </source>
</evidence>
<proteinExistence type="inferred from homology"/>
<evidence type="ECO:0000256" key="7">
    <source>
        <dbReference type="RuleBase" id="RU363032"/>
    </source>
</evidence>
<feature type="transmembrane region" description="Helical" evidence="7">
    <location>
        <begin position="112"/>
        <end position="133"/>
    </location>
</feature>
<dbReference type="SUPFAM" id="SSF161098">
    <property type="entry name" value="MetI-like"/>
    <property type="match status" value="1"/>
</dbReference>
<dbReference type="SUPFAM" id="SSF160964">
    <property type="entry name" value="MalF N-terminal region-like"/>
    <property type="match status" value="1"/>
</dbReference>
<dbReference type="CDD" id="cd06261">
    <property type="entry name" value="TM_PBP2"/>
    <property type="match status" value="1"/>
</dbReference>
<organism evidence="9 10">
    <name type="scientific">Salimicrobium halophilum</name>
    <dbReference type="NCBI Taxonomy" id="86666"/>
    <lineage>
        <taxon>Bacteria</taxon>
        <taxon>Bacillati</taxon>
        <taxon>Bacillota</taxon>
        <taxon>Bacilli</taxon>
        <taxon>Bacillales</taxon>
        <taxon>Bacillaceae</taxon>
        <taxon>Salimicrobium</taxon>
    </lineage>
</organism>
<dbReference type="GO" id="GO:0055085">
    <property type="term" value="P:transmembrane transport"/>
    <property type="evidence" value="ECO:0007669"/>
    <property type="project" value="InterPro"/>
</dbReference>
<dbReference type="GO" id="GO:0005886">
    <property type="term" value="C:plasma membrane"/>
    <property type="evidence" value="ECO:0007669"/>
    <property type="project" value="UniProtKB-SubCell"/>
</dbReference>
<dbReference type="PROSITE" id="PS50928">
    <property type="entry name" value="ABC_TM1"/>
    <property type="match status" value="1"/>
</dbReference>
<evidence type="ECO:0000256" key="5">
    <source>
        <dbReference type="ARBA" id="ARBA00022989"/>
    </source>
</evidence>
<dbReference type="PANTHER" id="PTHR43005">
    <property type="entry name" value="BLR7065 PROTEIN"/>
    <property type="match status" value="1"/>
</dbReference>
<keyword evidence="4 7" id="KW-0812">Transmembrane</keyword>
<name>A0A1G8SCR9_9BACI</name>
<dbReference type="InterPro" id="IPR000515">
    <property type="entry name" value="MetI-like"/>
</dbReference>
<feature type="domain" description="ABC transmembrane type-1" evidence="8">
    <location>
        <begin position="75"/>
        <end position="289"/>
    </location>
</feature>
<feature type="transmembrane region" description="Helical" evidence="7">
    <location>
        <begin position="79"/>
        <end position="100"/>
    </location>
</feature>